<feature type="transmembrane region" description="Helical" evidence="6">
    <location>
        <begin position="641"/>
        <end position="662"/>
    </location>
</feature>
<feature type="region of interest" description="Disordered" evidence="5">
    <location>
        <begin position="1"/>
        <end position="41"/>
    </location>
</feature>
<comment type="subcellular location">
    <subcellularLocation>
        <location evidence="1">Membrane</location>
        <topology evidence="1">Multi-pass membrane protein</topology>
    </subcellularLocation>
</comment>
<dbReference type="Gene3D" id="1.10.287.570">
    <property type="entry name" value="Helical hairpin bin"/>
    <property type="match status" value="1"/>
</dbReference>
<dbReference type="PANTHER" id="PTHR11453:SF127">
    <property type="entry name" value="SOLUTE CARRIER FAMILY 4 MEMBER 11"/>
    <property type="match status" value="1"/>
</dbReference>
<dbReference type="GO" id="GO:0005886">
    <property type="term" value="C:plasma membrane"/>
    <property type="evidence" value="ECO:0007669"/>
    <property type="project" value="TreeGrafter"/>
</dbReference>
<keyword evidence="3 6" id="KW-1133">Transmembrane helix</keyword>
<evidence type="ECO:0000256" key="5">
    <source>
        <dbReference type="SAM" id="MobiDB-lite"/>
    </source>
</evidence>
<feature type="transmembrane region" description="Helical" evidence="6">
    <location>
        <begin position="340"/>
        <end position="359"/>
    </location>
</feature>
<keyword evidence="2 6" id="KW-0812">Transmembrane</keyword>
<feature type="transmembrane region" description="Helical" evidence="6">
    <location>
        <begin position="440"/>
        <end position="462"/>
    </location>
</feature>
<organism evidence="8">
    <name type="scientific">Coccolithus braarudii</name>
    <dbReference type="NCBI Taxonomy" id="221442"/>
    <lineage>
        <taxon>Eukaryota</taxon>
        <taxon>Haptista</taxon>
        <taxon>Haptophyta</taxon>
        <taxon>Prymnesiophyceae</taxon>
        <taxon>Coccolithales</taxon>
        <taxon>Coccolithaceae</taxon>
        <taxon>Coccolithus</taxon>
    </lineage>
</organism>
<keyword evidence="4 6" id="KW-0472">Membrane</keyword>
<reference evidence="8" key="1">
    <citation type="submission" date="2021-01" db="EMBL/GenBank/DDBJ databases">
        <authorList>
            <person name="Corre E."/>
            <person name="Pelletier E."/>
            <person name="Niang G."/>
            <person name="Scheremetjew M."/>
            <person name="Finn R."/>
            <person name="Kale V."/>
            <person name="Holt S."/>
            <person name="Cochrane G."/>
            <person name="Meng A."/>
            <person name="Brown T."/>
            <person name="Cohen L."/>
        </authorList>
    </citation>
    <scope>NUCLEOTIDE SEQUENCE</scope>
    <source>
        <strain evidence="8">PLY182g</strain>
    </source>
</reference>
<dbReference type="EMBL" id="HBEY01006968">
    <property type="protein sequence ID" value="CAD8600078.1"/>
    <property type="molecule type" value="Transcribed_RNA"/>
</dbReference>
<evidence type="ECO:0000256" key="4">
    <source>
        <dbReference type="ARBA" id="ARBA00023136"/>
    </source>
</evidence>
<feature type="transmembrane region" description="Helical" evidence="6">
    <location>
        <begin position="240"/>
        <end position="261"/>
    </location>
</feature>
<evidence type="ECO:0000256" key="6">
    <source>
        <dbReference type="SAM" id="Phobius"/>
    </source>
</evidence>
<evidence type="ECO:0000313" key="8">
    <source>
        <dbReference type="EMBL" id="CAD8600078.1"/>
    </source>
</evidence>
<feature type="transmembrane region" description="Helical" evidence="6">
    <location>
        <begin position="268"/>
        <end position="289"/>
    </location>
</feature>
<dbReference type="AlphaFoldDB" id="A0A7S0PZ07"/>
<evidence type="ECO:0000256" key="1">
    <source>
        <dbReference type="ARBA" id="ARBA00004141"/>
    </source>
</evidence>
<protein>
    <recommendedName>
        <fullName evidence="7">Bicarbonate transporter-like transmembrane domain-containing protein</fullName>
    </recommendedName>
</protein>
<dbReference type="InterPro" id="IPR011531">
    <property type="entry name" value="HCO3_transpt-like_TM_dom"/>
</dbReference>
<feature type="domain" description="Bicarbonate transporter-like transmembrane" evidence="7">
    <location>
        <begin position="305"/>
        <end position="393"/>
    </location>
</feature>
<dbReference type="GO" id="GO:0050801">
    <property type="term" value="P:monoatomic ion homeostasis"/>
    <property type="evidence" value="ECO:0007669"/>
    <property type="project" value="TreeGrafter"/>
</dbReference>
<evidence type="ECO:0000259" key="7">
    <source>
        <dbReference type="Pfam" id="PF00955"/>
    </source>
</evidence>
<dbReference type="InterPro" id="IPR003020">
    <property type="entry name" value="HCO3_transpt_euk"/>
</dbReference>
<evidence type="ECO:0000256" key="3">
    <source>
        <dbReference type="ARBA" id="ARBA00022989"/>
    </source>
</evidence>
<feature type="transmembrane region" description="Helical" evidence="6">
    <location>
        <begin position="309"/>
        <end position="328"/>
    </location>
</feature>
<accession>A0A7S0PZ07</accession>
<dbReference type="GO" id="GO:0005452">
    <property type="term" value="F:solute:inorganic anion antiporter activity"/>
    <property type="evidence" value="ECO:0007669"/>
    <property type="project" value="InterPro"/>
</dbReference>
<dbReference type="PRINTS" id="PR01231">
    <property type="entry name" value="HCO3TRNSPORT"/>
</dbReference>
<gene>
    <name evidence="8" type="ORF">CPEL01642_LOCUS3408</name>
</gene>
<sequence>MADPKVGPFKELVDAPAAPAEAETPAAQSPKPKSKKNDDSAGLIRREADEALRLAVAATRAADQALQRALLANRGNTKIHPADAKLININTDASMSRSSSVDKNMNAEKHEDELQFTGVPFGGMWQDIKRRGKVYGSDWIDGIVNPGKTLSATCLLYFACLAPAIAFGALLEKFTHGDMGAIECIVSTFVCGTINAMLAGQPLLILGGTGPVAIFESIVYKVSTEIIGVPFLIVRYWTGMWIAVILAIIAIFDLCFFIKYITRFTDEIFAGLISTIFIYEALKGLMYPLGKSYDQAGQDTIKDAEHDSGTLLSILLGLGTFLCLLLLRNFRKSKFLLPQVRTLLADFSPIFAIGFMTFIDYQLNDVTTAKLRIPDTFVPSKDCRSWFITPMSYGPEMQLMPSKETPDIVPLYNFAPLNCSWSYKTDPDKWLPISEGPQTAIPSFLPFITIAPALLASVLLYLDQNITARLMNKADNRLKKGAGYHLDMFVLSIVIFTSSSLGLPWMCAATVRSINHLLALSDKETVISPDGHRSDVVVKVTETRCTGLLIHCLIGASLLIVGALKFVPMAVLLGLFLTMGITSLQSIQLWERICLLLMEPKLYPSTSFVRQVPMAKLHAFTIIQILGLVLLMVVKKSPFAVCFPLVILLFVPIRSYLLPHIFTPRELRYLDSEEEIDDEGAIDEIVDL</sequence>
<evidence type="ECO:0000256" key="2">
    <source>
        <dbReference type="ARBA" id="ARBA00022692"/>
    </source>
</evidence>
<dbReference type="GO" id="GO:0006820">
    <property type="term" value="P:monoatomic anion transport"/>
    <property type="evidence" value="ECO:0007669"/>
    <property type="project" value="InterPro"/>
</dbReference>
<feature type="transmembrane region" description="Helical" evidence="6">
    <location>
        <begin position="155"/>
        <end position="172"/>
    </location>
</feature>
<feature type="domain" description="Bicarbonate transporter-like transmembrane" evidence="7">
    <location>
        <begin position="120"/>
        <end position="289"/>
    </location>
</feature>
<name>A0A7S0PZ07_9EUKA</name>
<feature type="transmembrane region" description="Helical" evidence="6">
    <location>
        <begin position="483"/>
        <end position="503"/>
    </location>
</feature>
<feature type="transmembrane region" description="Helical" evidence="6">
    <location>
        <begin position="617"/>
        <end position="634"/>
    </location>
</feature>
<feature type="transmembrane region" description="Helical" evidence="6">
    <location>
        <begin position="184"/>
        <end position="205"/>
    </location>
</feature>
<proteinExistence type="predicted"/>
<feature type="domain" description="Bicarbonate transporter-like transmembrane" evidence="7">
    <location>
        <begin position="438"/>
        <end position="674"/>
    </location>
</feature>
<dbReference type="Pfam" id="PF00955">
    <property type="entry name" value="HCO3_cotransp"/>
    <property type="match status" value="3"/>
</dbReference>
<feature type="compositionally biased region" description="Low complexity" evidence="5">
    <location>
        <begin position="15"/>
        <end position="31"/>
    </location>
</feature>
<dbReference type="PANTHER" id="PTHR11453">
    <property type="entry name" value="ANION EXCHANGE PROTEIN"/>
    <property type="match status" value="1"/>
</dbReference>